<dbReference type="SMART" id="SM00220">
    <property type="entry name" value="S_TKc"/>
    <property type="match status" value="1"/>
</dbReference>
<evidence type="ECO:0000256" key="1">
    <source>
        <dbReference type="SAM" id="MobiDB-lite"/>
    </source>
</evidence>
<comment type="caution">
    <text evidence="3">The sequence shown here is derived from an EMBL/GenBank/DDBJ whole genome shotgun (WGS) entry which is preliminary data.</text>
</comment>
<dbReference type="InterPro" id="IPR011009">
    <property type="entry name" value="Kinase-like_dom_sf"/>
</dbReference>
<feature type="compositionally biased region" description="Low complexity" evidence="1">
    <location>
        <begin position="25"/>
        <end position="40"/>
    </location>
</feature>
<name>A0A409WXU5_PSICY</name>
<feature type="region of interest" description="Disordered" evidence="1">
    <location>
        <begin position="14"/>
        <end position="46"/>
    </location>
</feature>
<evidence type="ECO:0000313" key="4">
    <source>
        <dbReference type="Proteomes" id="UP000283269"/>
    </source>
</evidence>
<gene>
    <name evidence="3" type="ORF">CVT25_003964</name>
</gene>
<dbReference type="SUPFAM" id="SSF56112">
    <property type="entry name" value="Protein kinase-like (PK-like)"/>
    <property type="match status" value="1"/>
</dbReference>
<evidence type="ECO:0000259" key="2">
    <source>
        <dbReference type="PROSITE" id="PS50011"/>
    </source>
</evidence>
<dbReference type="InterPro" id="IPR000719">
    <property type="entry name" value="Prot_kinase_dom"/>
</dbReference>
<organism evidence="3 4">
    <name type="scientific">Psilocybe cyanescens</name>
    <dbReference type="NCBI Taxonomy" id="93625"/>
    <lineage>
        <taxon>Eukaryota</taxon>
        <taxon>Fungi</taxon>
        <taxon>Dikarya</taxon>
        <taxon>Basidiomycota</taxon>
        <taxon>Agaricomycotina</taxon>
        <taxon>Agaricomycetes</taxon>
        <taxon>Agaricomycetidae</taxon>
        <taxon>Agaricales</taxon>
        <taxon>Agaricineae</taxon>
        <taxon>Strophariaceae</taxon>
        <taxon>Psilocybe</taxon>
    </lineage>
</organism>
<dbReference type="OrthoDB" id="3173976at2759"/>
<dbReference type="PANTHER" id="PTHR24362">
    <property type="entry name" value="SERINE/THREONINE-PROTEIN KINASE NEK"/>
    <property type="match status" value="1"/>
</dbReference>
<accession>A0A409WXU5</accession>
<dbReference type="STRING" id="93625.A0A409WXU5"/>
<dbReference type="PANTHER" id="PTHR24362:SF309">
    <property type="entry name" value="PROTEIN KINASE DOMAIN-CONTAINING PROTEIN"/>
    <property type="match status" value="1"/>
</dbReference>
<proteinExistence type="predicted"/>
<dbReference type="EMBL" id="NHYD01003027">
    <property type="protein sequence ID" value="PPQ83325.1"/>
    <property type="molecule type" value="Genomic_DNA"/>
</dbReference>
<keyword evidence="4" id="KW-1185">Reference proteome</keyword>
<dbReference type="PROSITE" id="PS50011">
    <property type="entry name" value="PROTEIN_KINASE_DOM"/>
    <property type="match status" value="1"/>
</dbReference>
<sequence>MYRSLSRLTRTKSYPMHQGDFGLMSPSAEDSPPSPSSSDSSVDEEELNRRVKPFWPKYQATFRSRGFHLDTVRDVMLFYKQQAAKAGPSTPRRPFCSQAEFQGDDALCPDAGLPDNLFRGIRISDSKRVVVKAVHAGSREYSIVYKLSQPPFRNDPMNHTIPVLDQFKIPEDDMAFIVMEEWSSNLIASLGPCCMPRFLSALRQCIEHAAFLHKHRIAHLDISLMNLLTDYHGRYAYIDYELGRNFDNLSPLIYNYRGTELPPESENGTGIDPYKVDVWALGVLILRACKLTGFWIPELMFVIKPMLDEEPNRRPSSWNALHAFDKVVTSLGYRLESSCNEPH</sequence>
<dbReference type="GO" id="GO:0005524">
    <property type="term" value="F:ATP binding"/>
    <property type="evidence" value="ECO:0007669"/>
    <property type="project" value="InterPro"/>
</dbReference>
<dbReference type="CDD" id="cd00180">
    <property type="entry name" value="PKc"/>
    <property type="match status" value="1"/>
</dbReference>
<dbReference type="InParanoid" id="A0A409WXU5"/>
<dbReference type="AlphaFoldDB" id="A0A409WXU5"/>
<dbReference type="GO" id="GO:0004672">
    <property type="term" value="F:protein kinase activity"/>
    <property type="evidence" value="ECO:0007669"/>
    <property type="project" value="InterPro"/>
</dbReference>
<reference evidence="3 4" key="1">
    <citation type="journal article" date="2018" name="Evol. Lett.">
        <title>Horizontal gene cluster transfer increased hallucinogenic mushroom diversity.</title>
        <authorList>
            <person name="Reynolds H.T."/>
            <person name="Vijayakumar V."/>
            <person name="Gluck-Thaler E."/>
            <person name="Korotkin H.B."/>
            <person name="Matheny P.B."/>
            <person name="Slot J.C."/>
        </authorList>
    </citation>
    <scope>NUCLEOTIDE SEQUENCE [LARGE SCALE GENOMIC DNA]</scope>
    <source>
        <strain evidence="3 4">2631</strain>
    </source>
</reference>
<dbReference type="Pfam" id="PF00069">
    <property type="entry name" value="Pkinase"/>
    <property type="match status" value="1"/>
</dbReference>
<feature type="domain" description="Protein kinase" evidence="2">
    <location>
        <begin position="80"/>
        <end position="343"/>
    </location>
</feature>
<dbReference type="Proteomes" id="UP000283269">
    <property type="component" value="Unassembled WGS sequence"/>
</dbReference>
<evidence type="ECO:0000313" key="3">
    <source>
        <dbReference type="EMBL" id="PPQ83325.1"/>
    </source>
</evidence>
<protein>
    <recommendedName>
        <fullName evidence="2">Protein kinase domain-containing protein</fullName>
    </recommendedName>
</protein>
<dbReference type="Gene3D" id="1.10.510.10">
    <property type="entry name" value="Transferase(Phosphotransferase) domain 1"/>
    <property type="match status" value="1"/>
</dbReference>